<dbReference type="EMBL" id="BAABHV010000022">
    <property type="protein sequence ID" value="GAA5061726.1"/>
    <property type="molecule type" value="Genomic_DNA"/>
</dbReference>
<accession>A0ABP9KR45</accession>
<evidence type="ECO:0008006" key="4">
    <source>
        <dbReference type="Google" id="ProtNLM"/>
    </source>
</evidence>
<dbReference type="Pfam" id="PF09476">
    <property type="entry name" value="Pilus_CpaD"/>
    <property type="match status" value="1"/>
</dbReference>
<protein>
    <recommendedName>
        <fullName evidence="4">Pilus assembly protein CpaD</fullName>
    </recommendedName>
</protein>
<proteinExistence type="predicted"/>
<dbReference type="Proteomes" id="UP001500518">
    <property type="component" value="Unassembled WGS sequence"/>
</dbReference>
<dbReference type="InterPro" id="IPR019027">
    <property type="entry name" value="Pilus_biogenesis_CpaD-related"/>
</dbReference>
<feature type="chain" id="PRO_5045549560" description="Pilus assembly protein CpaD" evidence="1">
    <location>
        <begin position="24"/>
        <end position="216"/>
    </location>
</feature>
<evidence type="ECO:0000313" key="2">
    <source>
        <dbReference type="EMBL" id="GAA5061726.1"/>
    </source>
</evidence>
<organism evidence="2 3">
    <name type="scientific">Erythrobacter westpacificensis</name>
    <dbReference type="NCBI Taxonomy" id="1055231"/>
    <lineage>
        <taxon>Bacteria</taxon>
        <taxon>Pseudomonadati</taxon>
        <taxon>Pseudomonadota</taxon>
        <taxon>Alphaproteobacteria</taxon>
        <taxon>Sphingomonadales</taxon>
        <taxon>Erythrobacteraceae</taxon>
        <taxon>Erythrobacter/Porphyrobacter group</taxon>
        <taxon>Erythrobacter</taxon>
    </lineage>
</organism>
<reference evidence="3" key="1">
    <citation type="journal article" date="2019" name="Int. J. Syst. Evol. Microbiol.">
        <title>The Global Catalogue of Microorganisms (GCM) 10K type strain sequencing project: providing services to taxonomists for standard genome sequencing and annotation.</title>
        <authorList>
            <consortium name="The Broad Institute Genomics Platform"/>
            <consortium name="The Broad Institute Genome Sequencing Center for Infectious Disease"/>
            <person name="Wu L."/>
            <person name="Ma J."/>
        </authorList>
    </citation>
    <scope>NUCLEOTIDE SEQUENCE [LARGE SCALE GENOMIC DNA]</scope>
    <source>
        <strain evidence="3">JCM 18014</strain>
    </source>
</reference>
<keyword evidence="3" id="KW-1185">Reference proteome</keyword>
<dbReference type="PROSITE" id="PS51257">
    <property type="entry name" value="PROKAR_LIPOPROTEIN"/>
    <property type="match status" value="1"/>
</dbReference>
<gene>
    <name evidence="2" type="ORF">GCM10023208_31430</name>
</gene>
<evidence type="ECO:0000256" key="1">
    <source>
        <dbReference type="SAM" id="SignalP"/>
    </source>
</evidence>
<feature type="signal peptide" evidence="1">
    <location>
        <begin position="1"/>
        <end position="23"/>
    </location>
</feature>
<comment type="caution">
    <text evidence="2">The sequence shown here is derived from an EMBL/GenBank/DDBJ whole genome shotgun (WGS) entry which is preliminary data.</text>
</comment>
<dbReference type="RefSeq" id="WP_346033951.1">
    <property type="nucleotide sequence ID" value="NZ_BAABHV010000022.1"/>
</dbReference>
<name>A0ABP9KR45_9SPHN</name>
<evidence type="ECO:0000313" key="3">
    <source>
        <dbReference type="Proteomes" id="UP001500518"/>
    </source>
</evidence>
<keyword evidence="1" id="KW-0732">Signal</keyword>
<sequence>MTISFKRAASSALAISLAFGLAACEGGIQGNNYSLNSVHQPVVERSNYVLDLRTSPAGLDAMEESRLNDWFDMLDLGYGDRVAIDTAVTNPAVMEDVAAIAGRYGILVADGAPVTQGYVDPGSVRVVVTRSTASVPGCPDWSGSYGFDRGNHTSAGFGCAVNSNIAAMVANPEHLLEGAEGTGETVVMSSNRAIETFRDQQPTGAAGLPQVSSSGE</sequence>